<protein>
    <recommendedName>
        <fullName evidence="2">Asl1-like glycosyl hydrolase catalytic domain-containing protein</fullName>
    </recommendedName>
</protein>
<dbReference type="GO" id="GO:0009277">
    <property type="term" value="C:fungal-type cell wall"/>
    <property type="evidence" value="ECO:0007669"/>
    <property type="project" value="TreeGrafter"/>
</dbReference>
<accession>A0A6A6QSM6</accession>
<dbReference type="GO" id="GO:0071966">
    <property type="term" value="P:fungal-type cell wall polysaccharide metabolic process"/>
    <property type="evidence" value="ECO:0007669"/>
    <property type="project" value="TreeGrafter"/>
</dbReference>
<feature type="signal peptide" evidence="1">
    <location>
        <begin position="1"/>
        <end position="21"/>
    </location>
</feature>
<reference evidence="3" key="1">
    <citation type="journal article" date="2020" name="Stud. Mycol.">
        <title>101 Dothideomycetes genomes: a test case for predicting lifestyles and emergence of pathogens.</title>
        <authorList>
            <person name="Haridas S."/>
            <person name="Albert R."/>
            <person name="Binder M."/>
            <person name="Bloem J."/>
            <person name="Labutti K."/>
            <person name="Salamov A."/>
            <person name="Andreopoulos B."/>
            <person name="Baker S."/>
            <person name="Barry K."/>
            <person name="Bills G."/>
            <person name="Bluhm B."/>
            <person name="Cannon C."/>
            <person name="Castanera R."/>
            <person name="Culley D."/>
            <person name="Daum C."/>
            <person name="Ezra D."/>
            <person name="Gonzalez J."/>
            <person name="Henrissat B."/>
            <person name="Kuo A."/>
            <person name="Liang C."/>
            <person name="Lipzen A."/>
            <person name="Lutzoni F."/>
            <person name="Magnuson J."/>
            <person name="Mondo S."/>
            <person name="Nolan M."/>
            <person name="Ohm R."/>
            <person name="Pangilinan J."/>
            <person name="Park H.-J."/>
            <person name="Ramirez L."/>
            <person name="Alfaro M."/>
            <person name="Sun H."/>
            <person name="Tritt A."/>
            <person name="Yoshinaga Y."/>
            <person name="Zwiers L.-H."/>
            <person name="Turgeon B."/>
            <person name="Goodwin S."/>
            <person name="Spatafora J."/>
            <person name="Crous P."/>
            <person name="Grigoriev I."/>
        </authorList>
    </citation>
    <scope>NUCLEOTIDE SEQUENCE</scope>
    <source>
        <strain evidence="3">CBS 269.34</strain>
    </source>
</reference>
<evidence type="ECO:0000256" key="1">
    <source>
        <dbReference type="SAM" id="SignalP"/>
    </source>
</evidence>
<evidence type="ECO:0000313" key="4">
    <source>
        <dbReference type="Proteomes" id="UP000799750"/>
    </source>
</evidence>
<dbReference type="Proteomes" id="UP000799750">
    <property type="component" value="Unassembled WGS sequence"/>
</dbReference>
<dbReference type="FunFam" id="3.20.20.80:FF:000207">
    <property type="entry name" value="Glycoside hydrolase family 128 protein"/>
    <property type="match status" value="1"/>
</dbReference>
<dbReference type="InterPro" id="IPR017853">
    <property type="entry name" value="GH"/>
</dbReference>
<sequence>MRQSLVLPAVSLLSLLPTALTTTSAKRGLVYVPPENHPDDDNIWDSSTSDLTWYYNYNYAATPSLSKSKLEFVPMLWGASTADTGTPFLDAVKAQIKSGTNVSYVLGFNEPDGTSATGGSGIAADVAANAWIKQIEPLKKLGVKLGAPATTGSPDGFTWLQDFFNFCDGGCNPDIMPVHWYGNFEGMASHIGQKMAAYPNMKIWVTEYGYPNQDLETTQLFYNQSSEYFDRVANITRYSYFGGFRSSVSNVGPNVAMLTQDGKLTDIGSWYLGGAATHNKPKGAAGRVTIFAGWSVVVAAAGLWTLL</sequence>
<proteinExistence type="predicted"/>
<evidence type="ECO:0000259" key="2">
    <source>
        <dbReference type="Pfam" id="PF11790"/>
    </source>
</evidence>
<feature type="chain" id="PRO_5025393568" description="Asl1-like glycosyl hydrolase catalytic domain-containing protein" evidence="1">
    <location>
        <begin position="22"/>
        <end position="307"/>
    </location>
</feature>
<dbReference type="InterPro" id="IPR053183">
    <property type="entry name" value="ASL1"/>
</dbReference>
<name>A0A6A6QSM6_9PEZI</name>
<dbReference type="PANTHER" id="PTHR34154">
    <property type="entry name" value="ALKALI-SENSITIVE LINKAGE PROTEIN 1"/>
    <property type="match status" value="1"/>
</dbReference>
<gene>
    <name evidence="3" type="ORF">BU16DRAFT_486338</name>
</gene>
<feature type="domain" description="Asl1-like glycosyl hydrolase catalytic" evidence="2">
    <location>
        <begin position="28"/>
        <end position="271"/>
    </location>
</feature>
<organism evidence="3 4">
    <name type="scientific">Lophium mytilinum</name>
    <dbReference type="NCBI Taxonomy" id="390894"/>
    <lineage>
        <taxon>Eukaryota</taxon>
        <taxon>Fungi</taxon>
        <taxon>Dikarya</taxon>
        <taxon>Ascomycota</taxon>
        <taxon>Pezizomycotina</taxon>
        <taxon>Dothideomycetes</taxon>
        <taxon>Pleosporomycetidae</taxon>
        <taxon>Mytilinidiales</taxon>
        <taxon>Mytilinidiaceae</taxon>
        <taxon>Lophium</taxon>
    </lineage>
</organism>
<dbReference type="SUPFAM" id="SSF51445">
    <property type="entry name" value="(Trans)glycosidases"/>
    <property type="match status" value="1"/>
</dbReference>
<dbReference type="Pfam" id="PF11790">
    <property type="entry name" value="Glyco_hydro_cc"/>
    <property type="match status" value="1"/>
</dbReference>
<dbReference type="AlphaFoldDB" id="A0A6A6QSM6"/>
<dbReference type="PANTHER" id="PTHR34154:SF3">
    <property type="entry name" value="ALKALI-SENSITIVE LINKAGE PROTEIN 1"/>
    <property type="match status" value="1"/>
</dbReference>
<keyword evidence="1" id="KW-0732">Signal</keyword>
<evidence type="ECO:0000313" key="3">
    <source>
        <dbReference type="EMBL" id="KAF2495112.1"/>
    </source>
</evidence>
<dbReference type="InterPro" id="IPR024655">
    <property type="entry name" value="Asl1_glyco_hydro_catalytic"/>
</dbReference>
<dbReference type="Gene3D" id="3.20.20.80">
    <property type="entry name" value="Glycosidases"/>
    <property type="match status" value="1"/>
</dbReference>
<dbReference type="OrthoDB" id="43654at2759"/>
<keyword evidence="4" id="KW-1185">Reference proteome</keyword>
<dbReference type="EMBL" id="MU004189">
    <property type="protein sequence ID" value="KAF2495112.1"/>
    <property type="molecule type" value="Genomic_DNA"/>
</dbReference>